<evidence type="ECO:0000313" key="3">
    <source>
        <dbReference type="EMBL" id="MCA9754997.1"/>
    </source>
</evidence>
<keyword evidence="3" id="KW-0378">Hydrolase</keyword>
<protein>
    <submittedName>
        <fullName evidence="3">Protease complex subunit PrcB family protein</fullName>
    </submittedName>
</protein>
<sequence>MMRSVSMTILAVCALTWVGCASQTTAPEDESSSWNWVRLHEGDTDSYSDLSIGANGEFALDSSSRGGESPARGLLAGERLETLARLIGDLPLETYSAQGSCEDEYVLSVTRDGSLRTYRGSDCAEGTPASLASLRDFLAGFAAEIDEPQRLDAGAVRVLASGSTSAIRTAREVVLDDRDELFALIREHRPGGIVALPPVDFRNEVVVAIFAGEKQSDGYSLSHGATLSGDNGWLTVQIISTEPGRGCEPASTKTQPFLLLAVARTEGGMVLDHISEVEDCGF</sequence>
<keyword evidence="3" id="KW-0645">Protease</keyword>
<dbReference type="PROSITE" id="PS51257">
    <property type="entry name" value="PROKAR_LIPOPROTEIN"/>
    <property type="match status" value="1"/>
</dbReference>
<evidence type="ECO:0000313" key="4">
    <source>
        <dbReference type="Proteomes" id="UP000739538"/>
    </source>
</evidence>
<name>A0A956N9C9_UNCEI</name>
<keyword evidence="1" id="KW-0732">Signal</keyword>
<feature type="signal peptide" evidence="1">
    <location>
        <begin position="1"/>
        <end position="26"/>
    </location>
</feature>
<accession>A0A956N9C9</accession>
<feature type="chain" id="PRO_5037165440" evidence="1">
    <location>
        <begin position="27"/>
        <end position="282"/>
    </location>
</feature>
<dbReference type="Pfam" id="PF14343">
    <property type="entry name" value="PrcB_C"/>
    <property type="match status" value="1"/>
</dbReference>
<dbReference type="EMBL" id="JAGQHS010000014">
    <property type="protein sequence ID" value="MCA9754997.1"/>
    <property type="molecule type" value="Genomic_DNA"/>
</dbReference>
<evidence type="ECO:0000256" key="1">
    <source>
        <dbReference type="SAM" id="SignalP"/>
    </source>
</evidence>
<dbReference type="GO" id="GO:0008233">
    <property type="term" value="F:peptidase activity"/>
    <property type="evidence" value="ECO:0007669"/>
    <property type="project" value="UniProtKB-KW"/>
</dbReference>
<dbReference type="Proteomes" id="UP000739538">
    <property type="component" value="Unassembled WGS sequence"/>
</dbReference>
<gene>
    <name evidence="3" type="ORF">KDA27_04275</name>
</gene>
<evidence type="ECO:0000259" key="2">
    <source>
        <dbReference type="Pfam" id="PF14343"/>
    </source>
</evidence>
<comment type="caution">
    <text evidence="3">The sequence shown here is derived from an EMBL/GenBank/DDBJ whole genome shotgun (WGS) entry which is preliminary data.</text>
</comment>
<reference evidence="3" key="1">
    <citation type="submission" date="2020-04" db="EMBL/GenBank/DDBJ databases">
        <authorList>
            <person name="Zhang T."/>
        </authorList>
    </citation>
    <scope>NUCLEOTIDE SEQUENCE</scope>
    <source>
        <strain evidence="3">HKST-UBA02</strain>
    </source>
</reference>
<dbReference type="GO" id="GO:0006508">
    <property type="term" value="P:proteolysis"/>
    <property type="evidence" value="ECO:0007669"/>
    <property type="project" value="UniProtKB-KW"/>
</dbReference>
<dbReference type="AlphaFoldDB" id="A0A956N9C9"/>
<organism evidence="3 4">
    <name type="scientific">Eiseniibacteriota bacterium</name>
    <dbReference type="NCBI Taxonomy" id="2212470"/>
    <lineage>
        <taxon>Bacteria</taxon>
        <taxon>Candidatus Eiseniibacteriota</taxon>
    </lineage>
</organism>
<proteinExistence type="predicted"/>
<reference evidence="3" key="2">
    <citation type="journal article" date="2021" name="Microbiome">
        <title>Successional dynamics and alternative stable states in a saline activated sludge microbial community over 9 years.</title>
        <authorList>
            <person name="Wang Y."/>
            <person name="Ye J."/>
            <person name="Ju F."/>
            <person name="Liu L."/>
            <person name="Boyd J.A."/>
            <person name="Deng Y."/>
            <person name="Parks D.H."/>
            <person name="Jiang X."/>
            <person name="Yin X."/>
            <person name="Woodcroft B.J."/>
            <person name="Tyson G.W."/>
            <person name="Hugenholtz P."/>
            <person name="Polz M.F."/>
            <person name="Zhang T."/>
        </authorList>
    </citation>
    <scope>NUCLEOTIDE SEQUENCE</scope>
    <source>
        <strain evidence="3">HKST-UBA02</strain>
    </source>
</reference>
<feature type="domain" description="PrcB C-terminal" evidence="2">
    <location>
        <begin position="206"/>
        <end position="262"/>
    </location>
</feature>
<dbReference type="InterPro" id="IPR025748">
    <property type="entry name" value="PrcB_C_dom"/>
</dbReference>